<reference evidence="1 2" key="1">
    <citation type="submission" date="2015-03" db="EMBL/GenBank/DDBJ databases">
        <title>Draft genome sequence of Elstera litoralis.</title>
        <authorList>
            <person name="Rahalkar M.C."/>
            <person name="Dhakephalkar P.K."/>
            <person name="Pore S.D."/>
            <person name="Arora P."/>
            <person name="Kapse N.G."/>
            <person name="Pandit P.S."/>
        </authorList>
    </citation>
    <scope>NUCLEOTIDE SEQUENCE [LARGE SCALE GENOMIC DNA]</scope>
    <source>
        <strain evidence="1 2">Dia-1</strain>
    </source>
</reference>
<dbReference type="InterPro" id="IPR019596">
    <property type="entry name" value="Phage_Mu_GpM_tail_tub"/>
</dbReference>
<accession>A0A0F3IR02</accession>
<dbReference type="EMBL" id="LAJY01000354">
    <property type="protein sequence ID" value="KJV09131.1"/>
    <property type="molecule type" value="Genomic_DNA"/>
</dbReference>
<gene>
    <name evidence="1" type="ORF">VZ95_13450</name>
</gene>
<keyword evidence="2" id="KW-1185">Reference proteome</keyword>
<sequence>MANVCGDRVLGKARVTVDGEVLRTEKSVSLTLAGDEIKEVEGDYETGFTAEFKAAELTCKLMVKPGDSVARFVGMCGVTVVAEFDTGQRFILSEARQNSRPKITGKDGGQVELKFTATKCEEIIA</sequence>
<evidence type="ECO:0000313" key="1">
    <source>
        <dbReference type="EMBL" id="KJV09131.1"/>
    </source>
</evidence>
<dbReference type="Proteomes" id="UP000033774">
    <property type="component" value="Unassembled WGS sequence"/>
</dbReference>
<protein>
    <recommendedName>
        <fullName evidence="3">Phage tail protein</fullName>
    </recommendedName>
</protein>
<name>A0A0F3IR02_9PROT</name>
<evidence type="ECO:0008006" key="3">
    <source>
        <dbReference type="Google" id="ProtNLM"/>
    </source>
</evidence>
<dbReference type="AlphaFoldDB" id="A0A0F3IR02"/>
<dbReference type="Pfam" id="PF10618">
    <property type="entry name" value="Tail_tube"/>
    <property type="match status" value="1"/>
</dbReference>
<proteinExistence type="predicted"/>
<organism evidence="1 2">
    <name type="scientific">Elstera litoralis</name>
    <dbReference type="NCBI Taxonomy" id="552518"/>
    <lineage>
        <taxon>Bacteria</taxon>
        <taxon>Pseudomonadati</taxon>
        <taxon>Pseudomonadota</taxon>
        <taxon>Alphaproteobacteria</taxon>
        <taxon>Rhodospirillales</taxon>
        <taxon>Rhodospirillaceae</taxon>
        <taxon>Elstera</taxon>
    </lineage>
</organism>
<dbReference type="OrthoDB" id="8410207at2"/>
<dbReference type="RefSeq" id="WP_045776304.1">
    <property type="nucleotide sequence ID" value="NZ_LAJY01000354.1"/>
</dbReference>
<evidence type="ECO:0000313" key="2">
    <source>
        <dbReference type="Proteomes" id="UP000033774"/>
    </source>
</evidence>
<comment type="caution">
    <text evidence="1">The sequence shown here is derived from an EMBL/GenBank/DDBJ whole genome shotgun (WGS) entry which is preliminary data.</text>
</comment>